<sequence>MIVPGSISDNVLKHAGKFRSKQRIPAVVYKHKGNVNGNVIARCAQPLVGLNLQNRSIQDEKLIGEIFHSQELERNSRIAATAEDSENNDRDSDSDVEYQSQQPQRNLLVDLRPITNAMAQHALGAGTENVDNYRNKKLHSDAYSKDNGHGNGNSLNTTRHVRQVDKIFCNIDNIHVVRDSLNKLTTILNDLDKYLPPQASLLPAQNQSSKVSSQHKDDQIEKENEKKPEKEKEKEKEKEPEIETETEKEQKQREKQQQLKHRLMKQLNGSSSTALQPALTKTQWLHRLSIILQSVDRIIKSIHLNNTNVIIHCSDGWDRTSQVSALAQLCLDPFYRTTRGFMILIEKEWGSFGFKFKTRADHGGCIGAVTKKEKYTYPGPNSANTSTSTTTPTSTTNTNHTGLEQSELVTGGQSSLETQLLPENSTMLDSKPLADFSSNAAASVSLFFQKAAKAARDLKNTAQNGLSNFPVDEFGDSFIKDLASNKTLSSISFSSSTYSGSSERSPVFHQFLDCIYQIYRQKPSCFEFNSRFLKRLLYHYYSCQYGSFLCDSEREMRQVYKVDESTVSVWDYFNSRPQEFKNPLYAGNQLTQAQIQAKIGEFAVDGEDSDVVNNNSENNGVVFFNSADVKWWFELYGRTDEEMNGLSNSLERKFARMATK</sequence>
<name>A5DSU7_LODEL</name>
<dbReference type="InterPro" id="IPR016130">
    <property type="entry name" value="Tyr_Pase_AS"/>
</dbReference>
<evidence type="ECO:0000256" key="3">
    <source>
        <dbReference type="SAM" id="MobiDB-lite"/>
    </source>
</evidence>
<dbReference type="AlphaFoldDB" id="A5DSU7"/>
<dbReference type="EMBL" id="CH981524">
    <property type="protein sequence ID" value="EDK42255.1"/>
    <property type="molecule type" value="Genomic_DNA"/>
</dbReference>
<evidence type="ECO:0000313" key="6">
    <source>
        <dbReference type="Proteomes" id="UP000001996"/>
    </source>
</evidence>
<keyword evidence="6" id="KW-1185">Reference proteome</keyword>
<dbReference type="Proteomes" id="UP000001996">
    <property type="component" value="Unassembled WGS sequence"/>
</dbReference>
<dbReference type="SUPFAM" id="SSF52799">
    <property type="entry name" value="(Phosphotyrosine protein) phosphatases II"/>
    <property type="match status" value="2"/>
</dbReference>
<dbReference type="GO" id="GO:0046856">
    <property type="term" value="P:phosphatidylinositol dephosphorylation"/>
    <property type="evidence" value="ECO:0007669"/>
    <property type="project" value="TreeGrafter"/>
</dbReference>
<dbReference type="InParanoid" id="A5DSU7"/>
<dbReference type="PANTHER" id="PTHR10807">
    <property type="entry name" value="MYOTUBULARIN-RELATED"/>
    <property type="match status" value="1"/>
</dbReference>
<feature type="domain" description="Myotubularin phosphatase" evidence="4">
    <location>
        <begin position="1"/>
        <end position="636"/>
    </location>
</feature>
<feature type="active site" description="Phosphocysteine intermediate" evidence="1">
    <location>
        <position position="313"/>
    </location>
</feature>
<dbReference type="STRING" id="379508.A5DSU7"/>
<protein>
    <recommendedName>
        <fullName evidence="4">Myotubularin phosphatase domain-containing protein</fullName>
    </recommendedName>
</protein>
<evidence type="ECO:0000259" key="4">
    <source>
        <dbReference type="PROSITE" id="PS51339"/>
    </source>
</evidence>
<feature type="region of interest" description="Disordered" evidence="3">
    <location>
        <begin position="201"/>
        <end position="260"/>
    </location>
</feature>
<feature type="compositionally biased region" description="Polar residues" evidence="3">
    <location>
        <begin position="203"/>
        <end position="212"/>
    </location>
</feature>
<organism evidence="5 6">
    <name type="scientific">Lodderomyces elongisporus (strain ATCC 11503 / CBS 2605 / JCM 1781 / NBRC 1676 / NRRL YB-4239)</name>
    <name type="common">Yeast</name>
    <name type="synonym">Saccharomyces elongisporus</name>
    <dbReference type="NCBI Taxonomy" id="379508"/>
    <lineage>
        <taxon>Eukaryota</taxon>
        <taxon>Fungi</taxon>
        <taxon>Dikarya</taxon>
        <taxon>Ascomycota</taxon>
        <taxon>Saccharomycotina</taxon>
        <taxon>Pichiomycetes</taxon>
        <taxon>Debaryomycetaceae</taxon>
        <taxon>Candida/Lodderomyces clade</taxon>
        <taxon>Lodderomyces</taxon>
    </lineage>
</organism>
<evidence type="ECO:0000313" key="5">
    <source>
        <dbReference type="EMBL" id="EDK42255.1"/>
    </source>
</evidence>
<dbReference type="PROSITE" id="PS51339">
    <property type="entry name" value="PPASE_MYOTUBULARIN"/>
    <property type="match status" value="1"/>
</dbReference>
<dbReference type="PROSITE" id="PS00383">
    <property type="entry name" value="TYR_PHOSPHATASE_1"/>
    <property type="match status" value="1"/>
</dbReference>
<reference evidence="5 6" key="1">
    <citation type="journal article" date="2009" name="Nature">
        <title>Evolution of pathogenicity and sexual reproduction in eight Candida genomes.</title>
        <authorList>
            <person name="Butler G."/>
            <person name="Rasmussen M.D."/>
            <person name="Lin M.F."/>
            <person name="Santos M.A."/>
            <person name="Sakthikumar S."/>
            <person name="Munro C.A."/>
            <person name="Rheinbay E."/>
            <person name="Grabherr M."/>
            <person name="Forche A."/>
            <person name="Reedy J.L."/>
            <person name="Agrafioti I."/>
            <person name="Arnaud M.B."/>
            <person name="Bates S."/>
            <person name="Brown A.J."/>
            <person name="Brunke S."/>
            <person name="Costanzo M.C."/>
            <person name="Fitzpatrick D.A."/>
            <person name="de Groot P.W."/>
            <person name="Harris D."/>
            <person name="Hoyer L.L."/>
            <person name="Hube B."/>
            <person name="Klis F.M."/>
            <person name="Kodira C."/>
            <person name="Lennard N."/>
            <person name="Logue M.E."/>
            <person name="Martin R."/>
            <person name="Neiman A.M."/>
            <person name="Nikolaou E."/>
            <person name="Quail M.A."/>
            <person name="Quinn J."/>
            <person name="Santos M.C."/>
            <person name="Schmitzberger F.F."/>
            <person name="Sherlock G."/>
            <person name="Shah P."/>
            <person name="Silverstein K.A."/>
            <person name="Skrzypek M.S."/>
            <person name="Soll D."/>
            <person name="Staggs R."/>
            <person name="Stansfield I."/>
            <person name="Stumpf M.P."/>
            <person name="Sudbery P.E."/>
            <person name="Srikantha T."/>
            <person name="Zeng Q."/>
            <person name="Berman J."/>
            <person name="Berriman M."/>
            <person name="Heitman J."/>
            <person name="Gow N.A."/>
            <person name="Lorenz M.C."/>
            <person name="Birren B.W."/>
            <person name="Kellis M."/>
            <person name="Cuomo C.A."/>
        </authorList>
    </citation>
    <scope>NUCLEOTIDE SEQUENCE [LARGE SCALE GENOMIC DNA]</scope>
    <source>
        <strain evidence="6">ATCC 11503 / BCRC 21390 / CBS 2605 / JCM 1781 / NBRC 1676 / NRRL YB-4239</strain>
    </source>
</reference>
<dbReference type="InterPro" id="IPR029021">
    <property type="entry name" value="Prot-tyrosine_phosphatase-like"/>
</dbReference>
<dbReference type="PANTHER" id="PTHR10807:SF128">
    <property type="entry name" value="PHOSPHATIDYLINOSITOL-3,5-BISPHOSPHATE 3-PHOSPHATASE"/>
    <property type="match status" value="1"/>
</dbReference>
<dbReference type="GO" id="GO:0016020">
    <property type="term" value="C:membrane"/>
    <property type="evidence" value="ECO:0007669"/>
    <property type="project" value="TreeGrafter"/>
</dbReference>
<dbReference type="HOGENOM" id="CLU_001839_5_1_1"/>
<dbReference type="OrthoDB" id="271628at2759"/>
<gene>
    <name evidence="5" type="ORF">LELG_00433</name>
</gene>
<dbReference type="Pfam" id="PF06602">
    <property type="entry name" value="Myotub-related"/>
    <property type="match status" value="2"/>
</dbReference>
<dbReference type="eggNOG" id="KOG1089">
    <property type="taxonomic scope" value="Eukaryota"/>
</dbReference>
<feature type="compositionally biased region" description="Low complexity" evidence="3">
    <location>
        <begin position="381"/>
        <end position="400"/>
    </location>
</feature>
<feature type="region of interest" description="Disordered" evidence="3">
    <location>
        <begin position="75"/>
        <end position="105"/>
    </location>
</feature>
<dbReference type="FunCoup" id="A5DSU7">
    <property type="interactions" value="371"/>
</dbReference>
<accession>A5DSU7</accession>
<evidence type="ECO:0000256" key="2">
    <source>
        <dbReference type="PIRSR" id="PIRSR630564-2"/>
    </source>
</evidence>
<feature type="region of interest" description="Disordered" evidence="3">
    <location>
        <begin position="377"/>
        <end position="400"/>
    </location>
</feature>
<dbReference type="GO" id="GO:0005737">
    <property type="term" value="C:cytoplasm"/>
    <property type="evidence" value="ECO:0007669"/>
    <property type="project" value="TreeGrafter"/>
</dbReference>
<feature type="compositionally biased region" description="Basic and acidic residues" evidence="3">
    <location>
        <begin position="214"/>
        <end position="257"/>
    </location>
</feature>
<dbReference type="VEuPathDB" id="FungiDB:LELG_00433"/>
<dbReference type="OMA" id="MDCERER"/>
<evidence type="ECO:0000256" key="1">
    <source>
        <dbReference type="PIRSR" id="PIRSR630564-1"/>
    </source>
</evidence>
<dbReference type="InterPro" id="IPR030564">
    <property type="entry name" value="Myotubularin"/>
</dbReference>
<feature type="binding site" evidence="2">
    <location>
        <begin position="313"/>
        <end position="319"/>
    </location>
    <ligand>
        <name>substrate</name>
    </ligand>
</feature>
<proteinExistence type="predicted"/>
<dbReference type="InterPro" id="IPR010569">
    <property type="entry name" value="Myotubularin-like_Pase_dom"/>
</dbReference>
<dbReference type="GO" id="GO:0004438">
    <property type="term" value="F:phosphatidylinositol-3-phosphate phosphatase activity"/>
    <property type="evidence" value="ECO:0007669"/>
    <property type="project" value="TreeGrafter"/>
</dbReference>